<dbReference type="CDD" id="cd19071">
    <property type="entry name" value="AKR_AKR1-5-like"/>
    <property type="match status" value="1"/>
</dbReference>
<dbReference type="PIRSF" id="PIRSF000097">
    <property type="entry name" value="AKR"/>
    <property type="match status" value="1"/>
</dbReference>
<feature type="binding site" evidence="4">
    <location>
        <position position="115"/>
    </location>
    <ligand>
        <name>substrate</name>
    </ligand>
</feature>
<comment type="caution">
    <text evidence="7">The sequence shown here is derived from an EMBL/GenBank/DDBJ whole genome shotgun (WGS) entry which is preliminary data.</text>
</comment>
<reference evidence="7" key="1">
    <citation type="submission" date="2021-02" db="EMBL/GenBank/DDBJ databases">
        <authorList>
            <person name="Nowell W R."/>
        </authorList>
    </citation>
    <scope>NUCLEOTIDE SEQUENCE</scope>
</reference>
<protein>
    <recommendedName>
        <fullName evidence="6">NADP-dependent oxidoreductase domain-containing protein</fullName>
    </recommendedName>
</protein>
<evidence type="ECO:0000313" key="9">
    <source>
        <dbReference type="EMBL" id="CAF1021052.1"/>
    </source>
</evidence>
<dbReference type="PROSITE" id="PS00798">
    <property type="entry name" value="ALDOKETO_REDUCTASE_1"/>
    <property type="match status" value="1"/>
</dbReference>
<dbReference type="PANTHER" id="PTHR43827:SF13">
    <property type="entry name" value="ALDO_KETO REDUCTASE FAMILY PROTEIN"/>
    <property type="match status" value="1"/>
</dbReference>
<comment type="similarity">
    <text evidence="1">Belongs to the aldo/keto reductase family.</text>
</comment>
<dbReference type="Gene3D" id="3.20.20.100">
    <property type="entry name" value="NADP-dependent oxidoreductase domain"/>
    <property type="match status" value="1"/>
</dbReference>
<dbReference type="Pfam" id="PF00248">
    <property type="entry name" value="Aldo_ket_red"/>
    <property type="match status" value="1"/>
</dbReference>
<dbReference type="Proteomes" id="UP000663864">
    <property type="component" value="Unassembled WGS sequence"/>
</dbReference>
<dbReference type="GO" id="GO:0016491">
    <property type="term" value="F:oxidoreductase activity"/>
    <property type="evidence" value="ECO:0007669"/>
    <property type="project" value="UniProtKB-KW"/>
</dbReference>
<proteinExistence type="inferred from homology"/>
<dbReference type="InterPro" id="IPR018170">
    <property type="entry name" value="Aldo/ket_reductase_CS"/>
</dbReference>
<dbReference type="InterPro" id="IPR020471">
    <property type="entry name" value="AKR"/>
</dbReference>
<dbReference type="InterPro" id="IPR023210">
    <property type="entry name" value="NADP_OxRdtase_dom"/>
</dbReference>
<dbReference type="Proteomes" id="UP000663870">
    <property type="component" value="Unassembled WGS sequence"/>
</dbReference>
<keyword evidence="12" id="KW-1185">Reference proteome</keyword>
<accession>A0A813UID8</accession>
<sequence length="286" mass="31718">MASRLIAKSLESTVKLNDGVVIPLFGLGVYLIDNNCTDVVAAAINQGYRLIDTAELYGNEHGVGNGIKQSGKKREDIFVVSKWWPSSEGAKGALQTLDHCLNSLQSNYIDLYLLHAPQGGHCAEAYRALLEAKKQGKIRSVGVSNFGVIHLEALAKLGLEKPSVNQIELHPWQQKQDIVKYCREHDITVMGYSPLAKGQKIQDKTINEIANKLSKTPAQILIRWSVQHGYITIPKTSQKSRLQTNADVFDWSIPDEDMKVLDALGDKPWSCTWNPTNNSLREAGLQ</sequence>
<dbReference type="AlphaFoldDB" id="A0A813UID8"/>
<feature type="site" description="Lowers pKa of active site Tyr" evidence="5">
    <location>
        <position position="82"/>
    </location>
</feature>
<dbReference type="EMBL" id="CAJNOT010000083">
    <property type="protein sequence ID" value="CAF0827012.1"/>
    <property type="molecule type" value="Genomic_DNA"/>
</dbReference>
<dbReference type="PROSITE" id="PS00063">
    <property type="entry name" value="ALDOKETO_REDUCTASE_3"/>
    <property type="match status" value="1"/>
</dbReference>
<dbReference type="PANTHER" id="PTHR43827">
    <property type="entry name" value="2,5-DIKETO-D-GLUCONIC ACID REDUCTASE"/>
    <property type="match status" value="1"/>
</dbReference>
<dbReference type="PRINTS" id="PR00069">
    <property type="entry name" value="ALDKETRDTASE"/>
</dbReference>
<dbReference type="SUPFAM" id="SSF51430">
    <property type="entry name" value="NAD(P)-linked oxidoreductase"/>
    <property type="match status" value="1"/>
</dbReference>
<evidence type="ECO:0000313" key="12">
    <source>
        <dbReference type="Proteomes" id="UP000663870"/>
    </source>
</evidence>
<dbReference type="Proteomes" id="UP000663854">
    <property type="component" value="Unassembled WGS sequence"/>
</dbReference>
<feature type="domain" description="NADP-dependent oxidoreductase" evidence="6">
    <location>
        <begin position="38"/>
        <end position="264"/>
    </location>
</feature>
<gene>
    <name evidence="10" type="ORF">JBS370_LOCUS4381</name>
    <name evidence="9" type="ORF">JXQ802_LOCUS15167</name>
    <name evidence="8" type="ORF">PYM288_LOCUS6620</name>
    <name evidence="7" type="ORF">ZHD862_LOCUS3686</name>
</gene>
<dbReference type="FunFam" id="3.20.20.100:FF:000015">
    <property type="entry name" value="Oxidoreductase, aldo/keto reductase family"/>
    <property type="match status" value="1"/>
</dbReference>
<dbReference type="PROSITE" id="PS00062">
    <property type="entry name" value="ALDOKETO_REDUCTASE_2"/>
    <property type="match status" value="1"/>
</dbReference>
<evidence type="ECO:0000313" key="10">
    <source>
        <dbReference type="EMBL" id="CAF3612813.1"/>
    </source>
</evidence>
<dbReference type="EMBL" id="CAJNOL010000350">
    <property type="protein sequence ID" value="CAF1021052.1"/>
    <property type="molecule type" value="Genomic_DNA"/>
</dbReference>
<dbReference type="Proteomes" id="UP000663836">
    <property type="component" value="Unassembled WGS sequence"/>
</dbReference>
<dbReference type="InterPro" id="IPR036812">
    <property type="entry name" value="NAD(P)_OxRdtase_dom_sf"/>
</dbReference>
<name>A0A813UID8_9BILA</name>
<keyword evidence="2" id="KW-0560">Oxidoreductase</keyword>
<evidence type="ECO:0000313" key="8">
    <source>
        <dbReference type="EMBL" id="CAF0842092.1"/>
    </source>
</evidence>
<feature type="active site" description="Proton donor" evidence="3">
    <location>
        <position position="57"/>
    </location>
</feature>
<dbReference type="EMBL" id="CAJOBD010000204">
    <property type="protein sequence ID" value="CAF3612813.1"/>
    <property type="molecule type" value="Genomic_DNA"/>
</dbReference>
<evidence type="ECO:0000256" key="3">
    <source>
        <dbReference type="PIRSR" id="PIRSR000097-1"/>
    </source>
</evidence>
<evidence type="ECO:0000256" key="1">
    <source>
        <dbReference type="ARBA" id="ARBA00007905"/>
    </source>
</evidence>
<evidence type="ECO:0000256" key="5">
    <source>
        <dbReference type="PIRSR" id="PIRSR000097-3"/>
    </source>
</evidence>
<evidence type="ECO:0000313" key="11">
    <source>
        <dbReference type="Proteomes" id="UP000663864"/>
    </source>
</evidence>
<dbReference type="EMBL" id="CAJNOH010000074">
    <property type="protein sequence ID" value="CAF0842092.1"/>
    <property type="molecule type" value="Genomic_DNA"/>
</dbReference>
<evidence type="ECO:0000256" key="4">
    <source>
        <dbReference type="PIRSR" id="PIRSR000097-2"/>
    </source>
</evidence>
<evidence type="ECO:0000256" key="2">
    <source>
        <dbReference type="ARBA" id="ARBA00023002"/>
    </source>
</evidence>
<organism evidence="7 11">
    <name type="scientific">Rotaria sordida</name>
    <dbReference type="NCBI Taxonomy" id="392033"/>
    <lineage>
        <taxon>Eukaryota</taxon>
        <taxon>Metazoa</taxon>
        <taxon>Spiralia</taxon>
        <taxon>Gnathifera</taxon>
        <taxon>Rotifera</taxon>
        <taxon>Eurotatoria</taxon>
        <taxon>Bdelloidea</taxon>
        <taxon>Philodinida</taxon>
        <taxon>Philodinidae</taxon>
        <taxon>Rotaria</taxon>
    </lineage>
</organism>
<evidence type="ECO:0000259" key="6">
    <source>
        <dbReference type="Pfam" id="PF00248"/>
    </source>
</evidence>
<evidence type="ECO:0000313" key="7">
    <source>
        <dbReference type="EMBL" id="CAF0827012.1"/>
    </source>
</evidence>